<dbReference type="GO" id="GO:0008168">
    <property type="term" value="F:methyltransferase activity"/>
    <property type="evidence" value="ECO:0007669"/>
    <property type="project" value="UniProtKB-KW"/>
</dbReference>
<comment type="caution">
    <text evidence="3">The sequence shown here is derived from an EMBL/GenBank/DDBJ whole genome shotgun (WGS) entry which is preliminary data.</text>
</comment>
<reference evidence="3" key="1">
    <citation type="submission" date="2013-08" db="EMBL/GenBank/DDBJ databases">
        <authorList>
            <person name="Mendez C."/>
            <person name="Richter M."/>
            <person name="Ferrer M."/>
            <person name="Sanchez J."/>
        </authorList>
    </citation>
    <scope>NUCLEOTIDE SEQUENCE</scope>
</reference>
<protein>
    <submittedName>
        <fullName evidence="3">Cytosine-specific methyltransferase</fullName>
    </submittedName>
</protein>
<dbReference type="InterPro" id="IPR029063">
    <property type="entry name" value="SAM-dependent_MTases_sf"/>
</dbReference>
<evidence type="ECO:0000256" key="1">
    <source>
        <dbReference type="ARBA" id="ARBA00022603"/>
    </source>
</evidence>
<dbReference type="GO" id="GO:0032259">
    <property type="term" value="P:methylation"/>
    <property type="evidence" value="ECO:0007669"/>
    <property type="project" value="UniProtKB-KW"/>
</dbReference>
<organism evidence="3">
    <name type="scientific">mine drainage metagenome</name>
    <dbReference type="NCBI Taxonomy" id="410659"/>
    <lineage>
        <taxon>unclassified sequences</taxon>
        <taxon>metagenomes</taxon>
        <taxon>ecological metagenomes</taxon>
    </lineage>
</organism>
<dbReference type="SUPFAM" id="SSF53335">
    <property type="entry name" value="S-adenosyl-L-methionine-dependent methyltransferases"/>
    <property type="match status" value="1"/>
</dbReference>
<reference evidence="3" key="2">
    <citation type="journal article" date="2014" name="ISME J.">
        <title>Microbial stratification in low pH oxic and suboxic macroscopic growths along an acid mine drainage.</title>
        <authorList>
            <person name="Mendez-Garcia C."/>
            <person name="Mesa V."/>
            <person name="Sprenger R.R."/>
            <person name="Richter M."/>
            <person name="Diez M.S."/>
            <person name="Solano J."/>
            <person name="Bargiela R."/>
            <person name="Golyshina O.V."/>
            <person name="Manteca A."/>
            <person name="Ramos J.L."/>
            <person name="Gallego J.R."/>
            <person name="Llorente I."/>
            <person name="Martins Dos Santos V.A."/>
            <person name="Jensen O.N."/>
            <person name="Pelaez A.I."/>
            <person name="Sanchez J."/>
            <person name="Ferrer M."/>
        </authorList>
    </citation>
    <scope>NUCLEOTIDE SEQUENCE</scope>
</reference>
<keyword evidence="1 3" id="KW-0489">Methyltransferase</keyword>
<dbReference type="AlphaFoldDB" id="T1AJV8"/>
<evidence type="ECO:0000256" key="2">
    <source>
        <dbReference type="ARBA" id="ARBA00022679"/>
    </source>
</evidence>
<proteinExistence type="predicted"/>
<name>T1AJV8_9ZZZZ</name>
<accession>T1AJV8</accession>
<gene>
    <name evidence="3" type="ORF">B1B_08937</name>
</gene>
<sequence length="76" mass="8617">MRGSVLQELGTAKLAVSVLREDLPSHTLTSLPDDLVHYLEARVLTPRECARIQSFPDWFEFKGKYTTGGLLRRTEV</sequence>
<keyword evidence="2 3" id="KW-0808">Transferase</keyword>
<dbReference type="EMBL" id="AUZY01005864">
    <property type="protein sequence ID" value="EQD56818.1"/>
    <property type="molecule type" value="Genomic_DNA"/>
</dbReference>
<evidence type="ECO:0000313" key="3">
    <source>
        <dbReference type="EMBL" id="EQD56818.1"/>
    </source>
</evidence>
<feature type="non-terminal residue" evidence="3">
    <location>
        <position position="76"/>
    </location>
</feature>
<dbReference type="Gene3D" id="3.90.120.10">
    <property type="entry name" value="DNA Methylase, subunit A, domain 2"/>
    <property type="match status" value="1"/>
</dbReference>
<dbReference type="Pfam" id="PF00145">
    <property type="entry name" value="DNA_methylase"/>
    <property type="match status" value="1"/>
</dbReference>
<dbReference type="InterPro" id="IPR001525">
    <property type="entry name" value="C5_MeTfrase"/>
</dbReference>